<protein>
    <recommendedName>
        <fullName evidence="3">DUF2065 domain-containing protein</fullName>
    </recommendedName>
</protein>
<dbReference type="AlphaFoldDB" id="A0A011NI94"/>
<reference evidence="1 2" key="1">
    <citation type="submission" date="2014-02" db="EMBL/GenBank/DDBJ databases">
        <title>Expanding our view of genomic diversity in Candidatus Accumulibacter clades.</title>
        <authorList>
            <person name="Skennerton C.T."/>
            <person name="Barr J.J."/>
            <person name="Slater F.R."/>
            <person name="Bond P.L."/>
            <person name="Tyson G.W."/>
        </authorList>
    </citation>
    <scope>NUCLEOTIDE SEQUENCE [LARGE SCALE GENOMIC DNA]</scope>
    <source>
        <strain evidence="2">BA-92</strain>
    </source>
</reference>
<proteinExistence type="predicted"/>
<evidence type="ECO:0000313" key="1">
    <source>
        <dbReference type="EMBL" id="EXI82478.1"/>
    </source>
</evidence>
<comment type="caution">
    <text evidence="1">The sequence shown here is derived from an EMBL/GenBank/DDBJ whole genome shotgun (WGS) entry which is preliminary data.</text>
</comment>
<evidence type="ECO:0000313" key="2">
    <source>
        <dbReference type="Proteomes" id="UP000021816"/>
    </source>
</evidence>
<dbReference type="EMBL" id="JEMX01000011">
    <property type="protein sequence ID" value="EXI82478.1"/>
    <property type="molecule type" value="Genomic_DNA"/>
</dbReference>
<dbReference type="Pfam" id="PF09838">
    <property type="entry name" value="DUF2065"/>
    <property type="match status" value="1"/>
</dbReference>
<accession>A0A011NI94</accession>
<dbReference type="PANTHER" id="PTHR38602">
    <property type="entry name" value="INNER MEMBRANE PROTEIN-RELATED"/>
    <property type="match status" value="1"/>
</dbReference>
<dbReference type="InterPro" id="IPR019201">
    <property type="entry name" value="DUF2065"/>
</dbReference>
<sequence length="61" mass="6905">MTDNLLLALALMLVLEGLVPFVAPNAWRETFRRLIRCSDGQIRFVGLTSMLIGLVLLMVFR</sequence>
<dbReference type="Proteomes" id="UP000021816">
    <property type="component" value="Unassembled WGS sequence"/>
</dbReference>
<name>A0A011NI94_9PROT</name>
<gene>
    <name evidence="1" type="ORF">AW10_00586</name>
</gene>
<dbReference type="PATRIC" id="fig|1454003.3.peg.599"/>
<evidence type="ECO:0008006" key="3">
    <source>
        <dbReference type="Google" id="ProtNLM"/>
    </source>
</evidence>
<dbReference type="PANTHER" id="PTHR38602:SF1">
    <property type="entry name" value="INNER MEMBRANE PROTEIN"/>
    <property type="match status" value="1"/>
</dbReference>
<dbReference type="STRING" id="1454003.AW10_00586"/>
<organism evidence="1 2">
    <name type="scientific">Candidatus Accumulibacter appositus</name>
    <dbReference type="NCBI Taxonomy" id="1454003"/>
    <lineage>
        <taxon>Bacteria</taxon>
        <taxon>Pseudomonadati</taxon>
        <taxon>Pseudomonadota</taxon>
        <taxon>Betaproteobacteria</taxon>
        <taxon>Candidatus Accumulibacter</taxon>
    </lineage>
</organism>